<dbReference type="CDD" id="cd00590">
    <property type="entry name" value="RRM_SF"/>
    <property type="match status" value="1"/>
</dbReference>
<feature type="compositionally biased region" description="Basic and acidic residues" evidence="2">
    <location>
        <begin position="7"/>
        <end position="18"/>
    </location>
</feature>
<dbReference type="SMART" id="SM00360">
    <property type="entry name" value="RRM"/>
    <property type="match status" value="1"/>
</dbReference>
<sequence>MYNNRTFRGEARDHEGSRMRRPMPSAPMPIRTSHPPGSNIDSTVDMRHIDDDGWPVEDADGQVYERRHDMRYNPPFNNRDPFPPRFRNLPPKQRDNNLREQVQPLRSANEAEEGKNTNTPDDTPKVPQMPTPGASPKVDPVPGEDKKVDTEQCPPLMSPIDASGSADNKQDSYPHLTRAILPTYKGRVLAREEDESGERYIDKAAVFVGRLVKSQENDQSLFQRFSKYGRICGIEYNPKVAQSTYATARILFADEDAALQAIEHEQGGVSFGSAIKVEVRRVLPMDVHMRETFIDEKGRPISPSMVSQYSPPSEPQADPKPIDSSLSMITTSPNNPPYTSCLPTLPPAPLWYPPYVSTGLQPPTTAPLGPAWVYGMPTFSAPPMPILYPYPQYYGMYPLMPMPGYRSPFIPPPTSQTSPLPASAPPLEPSILLTPPDSVKKMDVEVLPTVTGVEPIFPDSQEDRPKIIGFKMVNGAYRPEYEPESLRRYQAGRTSSNSVHPASPLTHAHKDESKPLDLLPIHTGGHDPQPDQMTNPCEPQLIHLPIPFASNSPYEVVTTNSAAGSEPRMMPSMHTPRKHIPYPRAEPNDRARRASFTRY</sequence>
<dbReference type="GO" id="GO:0003723">
    <property type="term" value="F:RNA binding"/>
    <property type="evidence" value="ECO:0007669"/>
    <property type="project" value="UniProtKB-UniRule"/>
</dbReference>
<dbReference type="Pfam" id="PF00076">
    <property type="entry name" value="RRM_1"/>
    <property type="match status" value="1"/>
</dbReference>
<dbReference type="VEuPathDB" id="FungiDB:TREMEDRAFT_17955"/>
<dbReference type="AlphaFoldDB" id="A0A4V1M4V2"/>
<feature type="region of interest" description="Disordered" evidence="2">
    <location>
        <begin position="1"/>
        <end position="172"/>
    </location>
</feature>
<name>A0A4V1M4V2_TREME</name>
<feature type="compositionally biased region" description="Low complexity" evidence="2">
    <location>
        <begin position="73"/>
        <end position="91"/>
    </location>
</feature>
<feature type="domain" description="RRM" evidence="3">
    <location>
        <begin position="204"/>
        <end position="282"/>
    </location>
</feature>
<evidence type="ECO:0000313" key="4">
    <source>
        <dbReference type="EMBL" id="RXK41657.1"/>
    </source>
</evidence>
<evidence type="ECO:0000259" key="3">
    <source>
        <dbReference type="PROSITE" id="PS50102"/>
    </source>
</evidence>
<reference evidence="4 5" key="1">
    <citation type="submission" date="2016-06" db="EMBL/GenBank/DDBJ databases">
        <title>Evolution of pathogenesis and genome organization in the Tremellales.</title>
        <authorList>
            <person name="Cuomo C."/>
            <person name="Litvintseva A."/>
            <person name="Heitman J."/>
            <person name="Chen Y."/>
            <person name="Sun S."/>
            <person name="Springer D."/>
            <person name="Dromer F."/>
            <person name="Young S."/>
            <person name="Zeng Q."/>
            <person name="Chapman S."/>
            <person name="Gujja S."/>
            <person name="Saif S."/>
            <person name="Birren B."/>
        </authorList>
    </citation>
    <scope>NUCLEOTIDE SEQUENCE [LARGE SCALE GENOMIC DNA]</scope>
    <source>
        <strain evidence="4 5">ATCC 28783</strain>
    </source>
</reference>
<gene>
    <name evidence="4" type="ORF">M231_01157</name>
</gene>
<dbReference type="InterPro" id="IPR012677">
    <property type="entry name" value="Nucleotide-bd_a/b_plait_sf"/>
</dbReference>
<evidence type="ECO:0000256" key="2">
    <source>
        <dbReference type="SAM" id="MobiDB-lite"/>
    </source>
</evidence>
<proteinExistence type="predicted"/>
<comment type="caution">
    <text evidence="4">The sequence shown here is derived from an EMBL/GenBank/DDBJ whole genome shotgun (WGS) entry which is preliminary data.</text>
</comment>
<dbReference type="Gene3D" id="3.30.70.330">
    <property type="match status" value="1"/>
</dbReference>
<dbReference type="InterPro" id="IPR035979">
    <property type="entry name" value="RBD_domain_sf"/>
</dbReference>
<keyword evidence="5" id="KW-1185">Reference proteome</keyword>
<dbReference type="InterPro" id="IPR000504">
    <property type="entry name" value="RRM_dom"/>
</dbReference>
<dbReference type="Proteomes" id="UP000289152">
    <property type="component" value="Unassembled WGS sequence"/>
</dbReference>
<dbReference type="PROSITE" id="PS50102">
    <property type="entry name" value="RRM"/>
    <property type="match status" value="1"/>
</dbReference>
<feature type="region of interest" description="Disordered" evidence="2">
    <location>
        <begin position="490"/>
        <end position="536"/>
    </location>
</feature>
<dbReference type="OrthoDB" id="2570292at2759"/>
<dbReference type="EMBL" id="SDIL01000007">
    <property type="protein sequence ID" value="RXK41657.1"/>
    <property type="molecule type" value="Genomic_DNA"/>
</dbReference>
<accession>A0A4V1M4V2</accession>
<keyword evidence="1" id="KW-0694">RNA-binding</keyword>
<protein>
    <recommendedName>
        <fullName evidence="3">RRM domain-containing protein</fullName>
    </recommendedName>
</protein>
<feature type="region of interest" description="Disordered" evidence="2">
    <location>
        <begin position="562"/>
        <end position="599"/>
    </location>
</feature>
<organism evidence="4 5">
    <name type="scientific">Tremella mesenterica</name>
    <name type="common">Jelly fungus</name>
    <dbReference type="NCBI Taxonomy" id="5217"/>
    <lineage>
        <taxon>Eukaryota</taxon>
        <taxon>Fungi</taxon>
        <taxon>Dikarya</taxon>
        <taxon>Basidiomycota</taxon>
        <taxon>Agaricomycotina</taxon>
        <taxon>Tremellomycetes</taxon>
        <taxon>Tremellales</taxon>
        <taxon>Tremellaceae</taxon>
        <taxon>Tremella</taxon>
    </lineage>
</organism>
<evidence type="ECO:0000256" key="1">
    <source>
        <dbReference type="PROSITE-ProRule" id="PRU00176"/>
    </source>
</evidence>
<dbReference type="SUPFAM" id="SSF54928">
    <property type="entry name" value="RNA-binding domain, RBD"/>
    <property type="match status" value="1"/>
</dbReference>
<evidence type="ECO:0000313" key="5">
    <source>
        <dbReference type="Proteomes" id="UP000289152"/>
    </source>
</evidence>
<dbReference type="InParanoid" id="A0A4V1M4V2"/>
<feature type="region of interest" description="Disordered" evidence="2">
    <location>
        <begin position="299"/>
        <end position="324"/>
    </location>
</feature>